<feature type="region of interest" description="Disordered" evidence="9">
    <location>
        <begin position="316"/>
        <end position="336"/>
    </location>
</feature>
<feature type="compositionally biased region" description="Gly residues" evidence="9">
    <location>
        <begin position="319"/>
        <end position="333"/>
    </location>
</feature>
<evidence type="ECO:0000313" key="12">
    <source>
        <dbReference type="Proteomes" id="UP000232323"/>
    </source>
</evidence>
<dbReference type="AlphaFoldDB" id="A0A250X2T1"/>
<name>A0A250X2T1_9CHLO</name>
<comment type="caution">
    <text evidence="11">The sequence shown here is derived from an EMBL/GenBank/DDBJ whole genome shotgun (WGS) entry which is preliminary data.</text>
</comment>
<evidence type="ECO:0000256" key="6">
    <source>
        <dbReference type="ARBA" id="ARBA00023034"/>
    </source>
</evidence>
<dbReference type="GO" id="GO:0000139">
    <property type="term" value="C:Golgi membrane"/>
    <property type="evidence" value="ECO:0007669"/>
    <property type="project" value="UniProtKB-SubCell"/>
</dbReference>
<dbReference type="InterPro" id="IPR048680">
    <property type="entry name" value="COG4_N"/>
</dbReference>
<dbReference type="Proteomes" id="UP000232323">
    <property type="component" value="Unassembled WGS sequence"/>
</dbReference>
<gene>
    <name evidence="11" type="ORF">CEUSTIGMA_g4823.t1</name>
</gene>
<dbReference type="GO" id="GO:0015031">
    <property type="term" value="P:protein transport"/>
    <property type="evidence" value="ECO:0007669"/>
    <property type="project" value="UniProtKB-KW"/>
</dbReference>
<dbReference type="Pfam" id="PF08318">
    <property type="entry name" value="COG4_m"/>
    <property type="match status" value="1"/>
</dbReference>
<keyword evidence="5" id="KW-0653">Protein transport</keyword>
<dbReference type="SMART" id="SM00762">
    <property type="entry name" value="Cog4"/>
    <property type="match status" value="1"/>
</dbReference>
<evidence type="ECO:0000256" key="4">
    <source>
        <dbReference type="ARBA" id="ARBA00022448"/>
    </source>
</evidence>
<dbReference type="InterPro" id="IPR013167">
    <property type="entry name" value="COG4_M"/>
</dbReference>
<dbReference type="Gene3D" id="1.20.58.1970">
    <property type="match status" value="1"/>
</dbReference>
<dbReference type="Pfam" id="PF20662">
    <property type="entry name" value="COG4_C"/>
    <property type="match status" value="1"/>
</dbReference>
<dbReference type="OrthoDB" id="47059at2759"/>
<protein>
    <recommendedName>
        <fullName evidence="3">Conserved oligomeric Golgi complex subunit 4</fullName>
    </recommendedName>
    <alternativeName>
        <fullName evidence="8">Component of oligomeric Golgi complex 4</fullName>
    </alternativeName>
</protein>
<proteinExistence type="inferred from homology"/>
<comment type="similarity">
    <text evidence="2">Belongs to the COG4 family.</text>
</comment>
<dbReference type="Gene3D" id="1.10.287.1060">
    <property type="entry name" value="ESAT-6-like"/>
    <property type="match status" value="1"/>
</dbReference>
<dbReference type="Pfam" id="PF20663">
    <property type="entry name" value="COG4_N"/>
    <property type="match status" value="1"/>
</dbReference>
<evidence type="ECO:0000256" key="5">
    <source>
        <dbReference type="ARBA" id="ARBA00022927"/>
    </source>
</evidence>
<evidence type="ECO:0000259" key="10">
    <source>
        <dbReference type="SMART" id="SM00762"/>
    </source>
</evidence>
<reference evidence="11 12" key="1">
    <citation type="submission" date="2017-08" db="EMBL/GenBank/DDBJ databases">
        <title>Acidophilic green algal genome provides insights into adaptation to an acidic environment.</title>
        <authorList>
            <person name="Hirooka S."/>
            <person name="Hirose Y."/>
            <person name="Kanesaki Y."/>
            <person name="Higuchi S."/>
            <person name="Fujiwara T."/>
            <person name="Onuma R."/>
            <person name="Era A."/>
            <person name="Ohbayashi R."/>
            <person name="Uzuka A."/>
            <person name="Nozaki H."/>
            <person name="Yoshikawa H."/>
            <person name="Miyagishima S.Y."/>
        </authorList>
    </citation>
    <scope>NUCLEOTIDE SEQUENCE [LARGE SCALE GENOMIC DNA]</scope>
    <source>
        <strain evidence="11 12">NIES-2499</strain>
    </source>
</reference>
<evidence type="ECO:0000256" key="8">
    <source>
        <dbReference type="ARBA" id="ARBA00031340"/>
    </source>
</evidence>
<keyword evidence="4" id="KW-0813">Transport</keyword>
<dbReference type="InterPro" id="IPR048684">
    <property type="entry name" value="COG4_C"/>
</dbReference>
<evidence type="ECO:0000313" key="11">
    <source>
        <dbReference type="EMBL" id="GAX77377.1"/>
    </source>
</evidence>
<organism evidence="11 12">
    <name type="scientific">Chlamydomonas eustigma</name>
    <dbReference type="NCBI Taxonomy" id="1157962"/>
    <lineage>
        <taxon>Eukaryota</taxon>
        <taxon>Viridiplantae</taxon>
        <taxon>Chlorophyta</taxon>
        <taxon>core chlorophytes</taxon>
        <taxon>Chlorophyceae</taxon>
        <taxon>CS clade</taxon>
        <taxon>Chlamydomonadales</taxon>
        <taxon>Chlamydomonadaceae</taxon>
        <taxon>Chlamydomonas</taxon>
    </lineage>
</organism>
<keyword evidence="12" id="KW-1185">Reference proteome</keyword>
<evidence type="ECO:0000256" key="3">
    <source>
        <dbReference type="ARBA" id="ARBA00020975"/>
    </source>
</evidence>
<dbReference type="PANTHER" id="PTHR24016">
    <property type="entry name" value="CONSERVED OLIGOMERIC GOLGI COMPLEX SUBUNIT 4"/>
    <property type="match status" value="1"/>
</dbReference>
<evidence type="ECO:0000256" key="9">
    <source>
        <dbReference type="SAM" id="MobiDB-lite"/>
    </source>
</evidence>
<dbReference type="InterPro" id="IPR048682">
    <property type="entry name" value="COG4"/>
</dbReference>
<feature type="domain" description="COG4 transport protein middle alpha-helical bundle" evidence="10">
    <location>
        <begin position="168"/>
        <end position="479"/>
    </location>
</feature>
<accession>A0A250X2T1</accession>
<comment type="subcellular location">
    <subcellularLocation>
        <location evidence="1">Golgi apparatus membrane</location>
        <topology evidence="1">Peripheral membrane protein</topology>
    </subcellularLocation>
</comment>
<evidence type="ECO:0000256" key="7">
    <source>
        <dbReference type="ARBA" id="ARBA00023136"/>
    </source>
</evidence>
<evidence type="ECO:0000256" key="2">
    <source>
        <dbReference type="ARBA" id="ARBA00009215"/>
    </source>
</evidence>
<dbReference type="STRING" id="1157962.A0A250X2T1"/>
<keyword evidence="6" id="KW-0333">Golgi apparatus</keyword>
<keyword evidence="7" id="KW-0472">Membrane</keyword>
<dbReference type="PANTHER" id="PTHR24016:SF0">
    <property type="entry name" value="CONSERVED OLIGOMERIC GOLGI COMPLEX SUBUNIT 4"/>
    <property type="match status" value="1"/>
</dbReference>
<dbReference type="EMBL" id="BEGY01000024">
    <property type="protein sequence ID" value="GAX77377.1"/>
    <property type="molecule type" value="Genomic_DNA"/>
</dbReference>
<sequence>MAAMSTTVDLGLIQKLTNLSDINRILNETLAKERALDVELDQLLSKRADLERSFLLLNAPTAEALELIHEDCQQMLQSVQATSVLAAHISGKVRTLDTAQSRVQETLSDIKSILDRTNCINGVQAAMDSQDYETAANFICTFIELDAKMASHRELFEDGQEDAQRKVLMEAKAQLEVVVDKQLEEAVAQRNQAAVLRYAKLYKPLGKQAEGLQRFVDFLRLTVAGKARAGYSTMAELLEAGKKADFVATLSLLFKDLAMTLEEHEAFIREVFGVSGVLEAVSGLQLECDSHGSRLLARFAEAKRVDRVVSEIRGRKRLGGGSSGATLGGGNKEGGPDPRQVDVLIAELLRLCQLSEEYNQFMLGKMRDALGSAQGQLTAARETNFRSGPFNVAVRELLGQYMALEEFYMNETCSLAVRIDESSPGSLTSSLVDDVFFILRKCGLRAMASGSVQCCAALLAELNNVVSNLLKESLGGKVAAQGAAARLLAAAPSAADLAGRTDTVPSSAMEYAVALNNTDVSSDYVVKLKTELEAYLSSYMNSPGEREKVRSVLSDLSKAATDLRQSNTRALEQLAEAIMPRLRAVMDELATVSYQLSDIEYSSREAEEGWAHHLVASVQLLMTWLQPILTTNNYEGLLHLLLDKLVSRLEALLGRKQFSQLGGLQLERESRTMLSALQELSSRTVRDKLSRLSQMALLLGLESAEEVLDFWTPSSGSGATGGGDSLGGGMTWRLSASEVRAVLLQRSDFVRDSVMVLPL</sequence>
<evidence type="ECO:0000256" key="1">
    <source>
        <dbReference type="ARBA" id="ARBA00004395"/>
    </source>
</evidence>